<reference evidence="1" key="1">
    <citation type="submission" date="2014-09" db="EMBL/GenBank/DDBJ databases">
        <authorList>
            <person name="Magalhaes I.L.F."/>
            <person name="Oliveira U."/>
            <person name="Santos F.R."/>
            <person name="Vidigal T.H.D.A."/>
            <person name="Brescovit A.D."/>
            <person name="Santos A.J."/>
        </authorList>
    </citation>
    <scope>NUCLEOTIDE SEQUENCE</scope>
    <source>
        <tissue evidence="1">Shoot tissue taken approximately 20 cm above the soil surface</tissue>
    </source>
</reference>
<name>A0A0A8Y7E1_ARUDO</name>
<dbReference type="EMBL" id="GBRH01276860">
    <property type="protein sequence ID" value="JAD21035.1"/>
    <property type="molecule type" value="Transcribed_RNA"/>
</dbReference>
<protein>
    <submittedName>
        <fullName evidence="1">Uncharacterized protein</fullName>
    </submittedName>
</protein>
<evidence type="ECO:0000313" key="1">
    <source>
        <dbReference type="EMBL" id="JAD21035.1"/>
    </source>
</evidence>
<proteinExistence type="predicted"/>
<accession>A0A0A8Y7E1</accession>
<organism evidence="1">
    <name type="scientific">Arundo donax</name>
    <name type="common">Giant reed</name>
    <name type="synonym">Donax arundinaceus</name>
    <dbReference type="NCBI Taxonomy" id="35708"/>
    <lineage>
        <taxon>Eukaryota</taxon>
        <taxon>Viridiplantae</taxon>
        <taxon>Streptophyta</taxon>
        <taxon>Embryophyta</taxon>
        <taxon>Tracheophyta</taxon>
        <taxon>Spermatophyta</taxon>
        <taxon>Magnoliopsida</taxon>
        <taxon>Liliopsida</taxon>
        <taxon>Poales</taxon>
        <taxon>Poaceae</taxon>
        <taxon>PACMAD clade</taxon>
        <taxon>Arundinoideae</taxon>
        <taxon>Arundineae</taxon>
        <taxon>Arundo</taxon>
    </lineage>
</organism>
<dbReference type="AlphaFoldDB" id="A0A0A8Y7E1"/>
<sequence length="28" mass="2753">MAGCGGDGGTLAYIVGGAESVRSRELPE</sequence>
<reference evidence="1" key="2">
    <citation type="journal article" date="2015" name="Data Brief">
        <title>Shoot transcriptome of the giant reed, Arundo donax.</title>
        <authorList>
            <person name="Barrero R.A."/>
            <person name="Guerrero F.D."/>
            <person name="Moolhuijzen P."/>
            <person name="Goolsby J.A."/>
            <person name="Tidwell J."/>
            <person name="Bellgard S.E."/>
            <person name="Bellgard M.I."/>
        </authorList>
    </citation>
    <scope>NUCLEOTIDE SEQUENCE</scope>
    <source>
        <tissue evidence="1">Shoot tissue taken approximately 20 cm above the soil surface</tissue>
    </source>
</reference>